<proteinExistence type="predicted"/>
<keyword evidence="1" id="KW-0472">Membrane</keyword>
<dbReference type="Proteomes" id="UP000477739">
    <property type="component" value="Unassembled WGS sequence"/>
</dbReference>
<organism evidence="2 3">
    <name type="scientific">Intestinirhabdus alba</name>
    <dbReference type="NCBI Taxonomy" id="2899544"/>
    <lineage>
        <taxon>Bacteria</taxon>
        <taxon>Pseudomonadati</taxon>
        <taxon>Pseudomonadota</taxon>
        <taxon>Gammaproteobacteria</taxon>
        <taxon>Enterobacterales</taxon>
        <taxon>Enterobacteriaceae</taxon>
        <taxon>Intestinirhabdus</taxon>
    </lineage>
</organism>
<accession>A0A6L6IR13</accession>
<evidence type="ECO:0000256" key="1">
    <source>
        <dbReference type="SAM" id="Phobius"/>
    </source>
</evidence>
<gene>
    <name evidence="2" type="ORF">GJV78_19415</name>
</gene>
<sequence>MSESEKTTRPGEECVRFKKRYLAGLVSTLLVTSYPFTTAAAPLFVADDNHDSKVEINGGTYDAAYNKWADAVIFASGTGKEINARDITITTTDETNDNKSVFVENGATVTLNKATINSAVLRSSGGTLNLYGVDINNAMSTNIVSAAQNGFLNIKDSTINFLNGIYGYGLVTADGVTVDIDNLTTNGEGYFAETNGKINNSTFNHSSIFTGMASVGSTLTLDNTHIFNKHIDSNGRGGAGFSLTKKSNIDFQHGTIESAGKALEIIASEFTGNDLKISSMLDRAVEATQGSTLTLTDTEVGGTIGIYANASTVNLTDVDIRLEAPAASVVYSQGIWLLNTTNCTGTCGTAQLTRTNVETKGDTSHAISVTAGASAKIDDSVLITHGEKAYGVHIAGGNSSASPSVVTMTGGEITTSGKDSHGVLVRNGQMSKAILKDMTIANSGEYSAAMGVWEGASLEATNVTVNSSGLNSDIFYLRDGSALLRNKLTVRDSTLVNSQGNAIYGHGFSKILLQNSTVTAKGRLLTAYSGSDIQLDLDKTIATGDIKAAADASVTLSLLNASRLTGAVSGVNDF</sequence>
<name>A0A6L6IR13_9ENTR</name>
<comment type="caution">
    <text evidence="2">The sequence shown here is derived from an EMBL/GenBank/DDBJ whole genome shotgun (WGS) entry which is preliminary data.</text>
</comment>
<evidence type="ECO:0000313" key="3">
    <source>
        <dbReference type="Proteomes" id="UP000477739"/>
    </source>
</evidence>
<evidence type="ECO:0008006" key="4">
    <source>
        <dbReference type="Google" id="ProtNLM"/>
    </source>
</evidence>
<dbReference type="SUPFAM" id="SSF51126">
    <property type="entry name" value="Pectin lyase-like"/>
    <property type="match status" value="1"/>
</dbReference>
<dbReference type="AlphaFoldDB" id="A0A6L6IR13"/>
<dbReference type="Gene3D" id="2.160.20.20">
    <property type="match status" value="2"/>
</dbReference>
<dbReference type="RefSeq" id="WP_155109858.1">
    <property type="nucleotide sequence ID" value="NZ_WMJZ01000036.1"/>
</dbReference>
<evidence type="ECO:0000313" key="2">
    <source>
        <dbReference type="EMBL" id="MTH48377.1"/>
    </source>
</evidence>
<dbReference type="InterPro" id="IPR011050">
    <property type="entry name" value="Pectin_lyase_fold/virulence"/>
</dbReference>
<keyword evidence="1" id="KW-0812">Transmembrane</keyword>
<feature type="transmembrane region" description="Helical" evidence="1">
    <location>
        <begin position="21"/>
        <end position="45"/>
    </location>
</feature>
<keyword evidence="3" id="KW-1185">Reference proteome</keyword>
<feature type="non-terminal residue" evidence="2">
    <location>
        <position position="574"/>
    </location>
</feature>
<protein>
    <recommendedName>
        <fullName evidence="4">Autotransporter outer membrane beta-barrel domain-containing protein</fullName>
    </recommendedName>
</protein>
<dbReference type="InterPro" id="IPR012332">
    <property type="entry name" value="Autotransporter_pectin_lyase_C"/>
</dbReference>
<dbReference type="EMBL" id="WMJZ01000036">
    <property type="protein sequence ID" value="MTH48377.1"/>
    <property type="molecule type" value="Genomic_DNA"/>
</dbReference>
<keyword evidence="1" id="KW-1133">Transmembrane helix</keyword>
<reference evidence="2 3" key="1">
    <citation type="submission" date="2019-11" db="EMBL/GenBank/DDBJ databases">
        <title>Escherichia alba sp. nov. isolated from the gut of plastic-eating superworms Zophobas atratus.</title>
        <authorList>
            <person name="Yang Y."/>
        </authorList>
    </citation>
    <scope>NUCLEOTIDE SEQUENCE [LARGE SCALE GENOMIC DNA]</scope>
    <source>
        <strain evidence="3">BIT-B35</strain>
    </source>
</reference>